<proteinExistence type="predicted"/>
<evidence type="ECO:0000256" key="1">
    <source>
        <dbReference type="SAM" id="Phobius"/>
    </source>
</evidence>
<keyword evidence="1" id="KW-1133">Transmembrane helix</keyword>
<keyword evidence="1" id="KW-0812">Transmembrane</keyword>
<keyword evidence="3" id="KW-1185">Reference proteome</keyword>
<accession>A0ABZ1CRB2</accession>
<sequence length="160" mass="17982">MSRMSIQQHEHVHSNPYSSFTPILLSLTILSIYLLSGSLYTNRSSPPISFTISSGLILASYKPGLITALISITSIIIGNTFLAIDYIHGECWYEVLVGGQSWHKDRLGELAWYKQCVQPSQAWWLIIIVGLIWSLIAIVCQIDFTHKPVPIYTQCIVQSD</sequence>
<dbReference type="RefSeq" id="XP_062788639.1">
    <property type="nucleotide sequence ID" value="XM_062932588.1"/>
</dbReference>
<keyword evidence="1" id="KW-0472">Membrane</keyword>
<gene>
    <name evidence="2" type="ORF">IL334_000825</name>
</gene>
<organism evidence="2 3">
    <name type="scientific">Kwoniella shivajii</name>
    <dbReference type="NCBI Taxonomy" id="564305"/>
    <lineage>
        <taxon>Eukaryota</taxon>
        <taxon>Fungi</taxon>
        <taxon>Dikarya</taxon>
        <taxon>Basidiomycota</taxon>
        <taxon>Agaricomycotina</taxon>
        <taxon>Tremellomycetes</taxon>
        <taxon>Tremellales</taxon>
        <taxon>Cryptococcaceae</taxon>
        <taxon>Kwoniella</taxon>
    </lineage>
</organism>
<evidence type="ECO:0000313" key="2">
    <source>
        <dbReference type="EMBL" id="WRT63899.1"/>
    </source>
</evidence>
<name>A0ABZ1CRB2_9TREE</name>
<protein>
    <recommendedName>
        <fullName evidence="4">MARVEL domain-containing protein</fullName>
    </recommendedName>
</protein>
<evidence type="ECO:0000313" key="3">
    <source>
        <dbReference type="Proteomes" id="UP001329825"/>
    </source>
</evidence>
<dbReference type="EMBL" id="CP141881">
    <property type="protein sequence ID" value="WRT63899.1"/>
    <property type="molecule type" value="Genomic_DNA"/>
</dbReference>
<feature type="transmembrane region" description="Helical" evidence="1">
    <location>
        <begin position="20"/>
        <end position="42"/>
    </location>
</feature>
<reference evidence="2 3" key="1">
    <citation type="submission" date="2024-01" db="EMBL/GenBank/DDBJ databases">
        <title>Comparative genomics of Cryptococcus and Kwoniella reveals pathogenesis evolution and contrasting modes of karyotype evolution via chromosome fusion or intercentromeric recombination.</title>
        <authorList>
            <person name="Coelho M.A."/>
            <person name="David-Palma M."/>
            <person name="Shea T."/>
            <person name="Bowers K."/>
            <person name="McGinley-Smith S."/>
            <person name="Mohammad A.W."/>
            <person name="Gnirke A."/>
            <person name="Yurkov A.M."/>
            <person name="Nowrousian M."/>
            <person name="Sun S."/>
            <person name="Cuomo C.A."/>
            <person name="Heitman J."/>
        </authorList>
    </citation>
    <scope>NUCLEOTIDE SEQUENCE [LARGE SCALE GENOMIC DNA]</scope>
    <source>
        <strain evidence="2">CBS 11374</strain>
    </source>
</reference>
<feature type="transmembrane region" description="Helical" evidence="1">
    <location>
        <begin position="63"/>
        <end position="84"/>
    </location>
</feature>
<evidence type="ECO:0008006" key="4">
    <source>
        <dbReference type="Google" id="ProtNLM"/>
    </source>
</evidence>
<dbReference type="Proteomes" id="UP001329825">
    <property type="component" value="Chromosome 1"/>
</dbReference>
<feature type="transmembrane region" description="Helical" evidence="1">
    <location>
        <begin position="122"/>
        <end position="142"/>
    </location>
</feature>
<dbReference type="GeneID" id="87952956"/>